<sequence>MLFSWPAINSRIFSNSTFKIWIFLIIFVYVFFAVGFFGFTNISFSTDIFYWDYDDNDLNLKLIGTIQETTEDSMLVISGIIYILFIISLIKMNMP</sequence>
<feature type="transmembrane region" description="Helical" evidence="1">
    <location>
        <begin position="73"/>
        <end position="90"/>
    </location>
</feature>
<dbReference type="Proteomes" id="UP000887540">
    <property type="component" value="Unplaced"/>
</dbReference>
<dbReference type="AlphaFoldDB" id="A0A914DVF7"/>
<organism evidence="2 3">
    <name type="scientific">Acrobeloides nanus</name>
    <dbReference type="NCBI Taxonomy" id="290746"/>
    <lineage>
        <taxon>Eukaryota</taxon>
        <taxon>Metazoa</taxon>
        <taxon>Ecdysozoa</taxon>
        <taxon>Nematoda</taxon>
        <taxon>Chromadorea</taxon>
        <taxon>Rhabditida</taxon>
        <taxon>Tylenchina</taxon>
        <taxon>Cephalobomorpha</taxon>
        <taxon>Cephaloboidea</taxon>
        <taxon>Cephalobidae</taxon>
        <taxon>Acrobeloides</taxon>
    </lineage>
</organism>
<dbReference type="WBParaSite" id="ACRNAN_scaffold4128.g14762.t1">
    <property type="protein sequence ID" value="ACRNAN_scaffold4128.g14762.t1"/>
    <property type="gene ID" value="ACRNAN_scaffold4128.g14762"/>
</dbReference>
<evidence type="ECO:0000256" key="1">
    <source>
        <dbReference type="SAM" id="Phobius"/>
    </source>
</evidence>
<reference evidence="3" key="1">
    <citation type="submission" date="2022-11" db="UniProtKB">
        <authorList>
            <consortium name="WormBaseParasite"/>
        </authorList>
    </citation>
    <scope>IDENTIFICATION</scope>
</reference>
<keyword evidence="2" id="KW-1185">Reference proteome</keyword>
<keyword evidence="1" id="KW-0812">Transmembrane</keyword>
<name>A0A914DVF7_9BILA</name>
<protein>
    <submittedName>
        <fullName evidence="3">NADH dehydrogenase subunit 5</fullName>
    </submittedName>
</protein>
<keyword evidence="1" id="KW-0472">Membrane</keyword>
<proteinExistence type="predicted"/>
<evidence type="ECO:0000313" key="3">
    <source>
        <dbReference type="WBParaSite" id="ACRNAN_scaffold4128.g14762.t1"/>
    </source>
</evidence>
<feature type="transmembrane region" description="Helical" evidence="1">
    <location>
        <begin position="20"/>
        <end position="44"/>
    </location>
</feature>
<keyword evidence="1" id="KW-1133">Transmembrane helix</keyword>
<accession>A0A914DVF7</accession>
<evidence type="ECO:0000313" key="2">
    <source>
        <dbReference type="Proteomes" id="UP000887540"/>
    </source>
</evidence>